<protein>
    <submittedName>
        <fullName evidence="1">Uncharacterized protein</fullName>
    </submittedName>
</protein>
<keyword evidence="2" id="KW-1185">Reference proteome</keyword>
<dbReference type="Proteomes" id="UP000076935">
    <property type="component" value="Unassembled WGS sequence"/>
</dbReference>
<gene>
    <name evidence="1" type="ORF">AWH49_15060</name>
</gene>
<dbReference type="AlphaFoldDB" id="A0A177L515"/>
<name>A0A177L515_9BACI</name>
<proteinExistence type="predicted"/>
<sequence>MKSGHINNFKHLSKFSSLKNFNSNIEQWMIDIKSTFTKSELIALKRLLRFSAKIPGICNAKIQTIISATHEKNEMGGISRSTFERMLRKVNILIREIL</sequence>
<organism evidence="1 2">
    <name type="scientific">Domibacillus aminovorans</name>
    <dbReference type="NCBI Taxonomy" id="29332"/>
    <lineage>
        <taxon>Bacteria</taxon>
        <taxon>Bacillati</taxon>
        <taxon>Bacillota</taxon>
        <taxon>Bacilli</taxon>
        <taxon>Bacillales</taxon>
        <taxon>Bacillaceae</taxon>
        <taxon>Domibacillus</taxon>
    </lineage>
</organism>
<accession>A0A177L515</accession>
<comment type="caution">
    <text evidence="1">The sequence shown here is derived from an EMBL/GenBank/DDBJ whole genome shotgun (WGS) entry which is preliminary data.</text>
</comment>
<dbReference type="RefSeq" id="WP_063965809.1">
    <property type="nucleotide sequence ID" value="NZ_JBCNAN010000002.1"/>
</dbReference>
<evidence type="ECO:0000313" key="2">
    <source>
        <dbReference type="Proteomes" id="UP000076935"/>
    </source>
</evidence>
<evidence type="ECO:0000313" key="1">
    <source>
        <dbReference type="EMBL" id="OAH60770.1"/>
    </source>
</evidence>
<reference evidence="1 2" key="1">
    <citation type="submission" date="2016-01" db="EMBL/GenBank/DDBJ databases">
        <title>Investigation of taxonomic status of Bacillus aminovorans.</title>
        <authorList>
            <person name="Verma A."/>
            <person name="Pal Y."/>
            <person name="Krishnamurthi S."/>
        </authorList>
    </citation>
    <scope>NUCLEOTIDE SEQUENCE [LARGE SCALE GENOMIC DNA]</scope>
    <source>
        <strain evidence="1 2">DSM 1314</strain>
    </source>
</reference>
<dbReference type="EMBL" id="LQWY01000031">
    <property type="protein sequence ID" value="OAH60770.1"/>
    <property type="molecule type" value="Genomic_DNA"/>
</dbReference>